<dbReference type="Proteomes" id="UP001175261">
    <property type="component" value="Unassembled WGS sequence"/>
</dbReference>
<dbReference type="EMBL" id="JAPDFR010000005">
    <property type="protein sequence ID" value="KAK0386389.1"/>
    <property type="molecule type" value="Genomic_DNA"/>
</dbReference>
<feature type="domain" description="Major facilitator superfamily (MFS) profile" evidence="5">
    <location>
        <begin position="263"/>
        <end position="463"/>
    </location>
</feature>
<dbReference type="Pfam" id="PF07690">
    <property type="entry name" value="MFS_1"/>
    <property type="match status" value="1"/>
</dbReference>
<evidence type="ECO:0000313" key="6">
    <source>
        <dbReference type="EMBL" id="KAK0386389.1"/>
    </source>
</evidence>
<feature type="transmembrane region" description="Helical" evidence="4">
    <location>
        <begin position="328"/>
        <end position="348"/>
    </location>
</feature>
<dbReference type="PANTHER" id="PTHR11360">
    <property type="entry name" value="MONOCARBOXYLATE TRANSPORTER"/>
    <property type="match status" value="1"/>
</dbReference>
<dbReference type="PROSITE" id="PS50850">
    <property type="entry name" value="MFS"/>
    <property type="match status" value="1"/>
</dbReference>
<feature type="transmembrane region" description="Helical" evidence="4">
    <location>
        <begin position="301"/>
        <end position="321"/>
    </location>
</feature>
<feature type="transmembrane region" description="Helical" evidence="4">
    <location>
        <begin position="221"/>
        <end position="241"/>
    </location>
</feature>
<dbReference type="GO" id="GO:0022857">
    <property type="term" value="F:transmembrane transporter activity"/>
    <property type="evidence" value="ECO:0007669"/>
    <property type="project" value="InterPro"/>
</dbReference>
<dbReference type="PANTHER" id="PTHR11360:SF287">
    <property type="entry name" value="MFS MONOCARBOXYLATE TRANSPORTER"/>
    <property type="match status" value="1"/>
</dbReference>
<proteinExistence type="inferred from homology"/>
<keyword evidence="4" id="KW-0472">Membrane</keyword>
<dbReference type="Gene3D" id="1.20.1250.20">
    <property type="entry name" value="MFS general substrate transporter like domains"/>
    <property type="match status" value="2"/>
</dbReference>
<dbReference type="InterPro" id="IPR011701">
    <property type="entry name" value="MFS"/>
</dbReference>
<reference evidence="6" key="1">
    <citation type="submission" date="2022-10" db="EMBL/GenBank/DDBJ databases">
        <title>Determination and structural analysis of whole genome sequence of Sarocladium strictum F4-1.</title>
        <authorList>
            <person name="Hu L."/>
            <person name="Jiang Y."/>
        </authorList>
    </citation>
    <scope>NUCLEOTIDE SEQUENCE</scope>
    <source>
        <strain evidence="6">F4-1</strain>
    </source>
</reference>
<feature type="transmembrane region" description="Helical" evidence="4">
    <location>
        <begin position="133"/>
        <end position="156"/>
    </location>
</feature>
<gene>
    <name evidence="6" type="ORF">NLU13_6226</name>
</gene>
<organism evidence="6 7">
    <name type="scientific">Sarocladium strictum</name>
    <name type="common">Black bundle disease fungus</name>
    <name type="synonym">Acremonium strictum</name>
    <dbReference type="NCBI Taxonomy" id="5046"/>
    <lineage>
        <taxon>Eukaryota</taxon>
        <taxon>Fungi</taxon>
        <taxon>Dikarya</taxon>
        <taxon>Ascomycota</taxon>
        <taxon>Pezizomycotina</taxon>
        <taxon>Sordariomycetes</taxon>
        <taxon>Hypocreomycetidae</taxon>
        <taxon>Hypocreales</taxon>
        <taxon>Sarocladiaceae</taxon>
        <taxon>Sarocladium</taxon>
    </lineage>
</organism>
<evidence type="ECO:0000256" key="3">
    <source>
        <dbReference type="SAM" id="MobiDB-lite"/>
    </source>
</evidence>
<feature type="transmembrane region" description="Helical" evidence="4">
    <location>
        <begin position="431"/>
        <end position="450"/>
    </location>
</feature>
<feature type="transmembrane region" description="Helical" evidence="4">
    <location>
        <begin position="162"/>
        <end position="182"/>
    </location>
</feature>
<evidence type="ECO:0000313" key="7">
    <source>
        <dbReference type="Proteomes" id="UP001175261"/>
    </source>
</evidence>
<feature type="transmembrane region" description="Helical" evidence="4">
    <location>
        <begin position="354"/>
        <end position="376"/>
    </location>
</feature>
<evidence type="ECO:0000256" key="1">
    <source>
        <dbReference type="ARBA" id="ARBA00004141"/>
    </source>
</evidence>
<feature type="transmembrane region" description="Helical" evidence="4">
    <location>
        <begin position="388"/>
        <end position="411"/>
    </location>
</feature>
<comment type="caution">
    <text evidence="6">The sequence shown here is derived from an EMBL/GenBank/DDBJ whole genome shotgun (WGS) entry which is preliminary data.</text>
</comment>
<dbReference type="GO" id="GO:0016020">
    <property type="term" value="C:membrane"/>
    <property type="evidence" value="ECO:0007669"/>
    <property type="project" value="UniProtKB-SubCell"/>
</dbReference>
<comment type="similarity">
    <text evidence="2">Belongs to the major facilitator superfamily. Monocarboxylate porter (TC 2.A.1.13) family.</text>
</comment>
<dbReference type="InterPro" id="IPR020846">
    <property type="entry name" value="MFS_dom"/>
</dbReference>
<feature type="transmembrane region" description="Helical" evidence="4">
    <location>
        <begin position="194"/>
        <end position="215"/>
    </location>
</feature>
<dbReference type="SUPFAM" id="SSF103473">
    <property type="entry name" value="MFS general substrate transporter"/>
    <property type="match status" value="1"/>
</dbReference>
<sequence>MATTTLTSSRTQDSVELGSLNHTERSRQSFHEPVGARSDDASRLPVNALPPTDRGRGAYTTLACCTLAQAPIWGYSTAFGIFQEYFTSSDSFDASPGAFATIGACQQGITYLLMPAIFLTLTRYPYLRMYCGSAGVVFAFGSLTASAFLTGIGALIATQGVLYAIGCSLLFSPMSMYMDEWFVERKGFAHGVMWAGKASTGLIAPFVFDAMLSRVGYKATLLGWAGTSALMMLPTMFFLKPRIPVPRTARGRPVSFAFTHQLLFWMMLWGVVIQAVGYMMPSTYLASYAINVGHSSITAPILLALVQLMSAPGGVLIGLLGDQFGASMAILMASFGATLPVFLLWGLSFHLANLVVFVLLYGFFAGSFSSTWPCVMKELTRDDNGSESSVIFGFLLGGRGLGFVLAGPVSGALLSIHGKISEETLGYATKYGPMIIFTGITAILGAWGPMWKGARKMVNQVDF</sequence>
<feature type="transmembrane region" description="Helical" evidence="4">
    <location>
        <begin position="262"/>
        <end position="281"/>
    </location>
</feature>
<evidence type="ECO:0000256" key="4">
    <source>
        <dbReference type="SAM" id="Phobius"/>
    </source>
</evidence>
<keyword evidence="4" id="KW-1133">Transmembrane helix</keyword>
<dbReference type="InterPro" id="IPR036259">
    <property type="entry name" value="MFS_trans_sf"/>
</dbReference>
<feature type="compositionally biased region" description="Polar residues" evidence="3">
    <location>
        <begin position="1"/>
        <end position="14"/>
    </location>
</feature>
<evidence type="ECO:0000256" key="2">
    <source>
        <dbReference type="ARBA" id="ARBA00006727"/>
    </source>
</evidence>
<keyword evidence="4" id="KW-0812">Transmembrane</keyword>
<dbReference type="AlphaFoldDB" id="A0AA39L771"/>
<accession>A0AA39L771</accession>
<comment type="subcellular location">
    <subcellularLocation>
        <location evidence="1">Membrane</location>
        <topology evidence="1">Multi-pass membrane protein</topology>
    </subcellularLocation>
</comment>
<evidence type="ECO:0000259" key="5">
    <source>
        <dbReference type="PROSITE" id="PS50850"/>
    </source>
</evidence>
<dbReference type="InterPro" id="IPR050327">
    <property type="entry name" value="Proton-linked_MCT"/>
</dbReference>
<protein>
    <recommendedName>
        <fullName evidence="5">Major facilitator superfamily (MFS) profile domain-containing protein</fullName>
    </recommendedName>
</protein>
<feature type="region of interest" description="Disordered" evidence="3">
    <location>
        <begin position="1"/>
        <end position="49"/>
    </location>
</feature>
<name>A0AA39L771_SARSR</name>
<keyword evidence="7" id="KW-1185">Reference proteome</keyword>
<feature type="transmembrane region" description="Helical" evidence="4">
    <location>
        <begin position="98"/>
        <end position="121"/>
    </location>
</feature>